<reference evidence="4" key="2">
    <citation type="submission" date="2021-04" db="EMBL/GenBank/DDBJ databases">
        <authorList>
            <person name="Gilroy R."/>
        </authorList>
    </citation>
    <scope>NUCLEOTIDE SEQUENCE</scope>
    <source>
        <strain evidence="4">CHK188-4685</strain>
    </source>
</reference>
<accession>A0A9D2RL25</accession>
<gene>
    <name evidence="4" type="ORF">H9716_08610</name>
</gene>
<dbReference type="InterPro" id="IPR052193">
    <property type="entry name" value="Peptidase_C59"/>
</dbReference>
<comment type="caution">
    <text evidence="4">The sequence shown here is derived from an EMBL/GenBank/DDBJ whole genome shotgun (WGS) entry which is preliminary data.</text>
</comment>
<dbReference type="Gene3D" id="3.60.60.10">
    <property type="entry name" value="Penicillin V Acylase, Chain A"/>
    <property type="match status" value="1"/>
</dbReference>
<protein>
    <submittedName>
        <fullName evidence="4">Linear amide C-N hydrolase</fullName>
    </submittedName>
</protein>
<dbReference type="PANTHER" id="PTHR35527:SF2">
    <property type="entry name" value="HYDROLASE"/>
    <property type="match status" value="1"/>
</dbReference>
<dbReference type="InterPro" id="IPR029055">
    <property type="entry name" value="Ntn_hydrolases_N"/>
</dbReference>
<dbReference type="GO" id="GO:0016787">
    <property type="term" value="F:hydrolase activity"/>
    <property type="evidence" value="ECO:0007669"/>
    <property type="project" value="UniProtKB-KW"/>
</dbReference>
<evidence type="ECO:0000256" key="2">
    <source>
        <dbReference type="ARBA" id="ARBA00022801"/>
    </source>
</evidence>
<sequence>MRILMLTAGIAAMVLFSGCSGERSLEDTEVADWNNEITELEDGLSAVLYEGDYEFQEFLAQGGASSDGEVVQFLTRNVILGASGLELQSRAFGCSTILAPAGNGEYLFGRNFDWNTCEALIVGSRPAQGYASISTVNTDFIRQSAGGITGLALRDEEILTLASLYAPLDGMNEKGFAVSVNMIQDSARIEQDTDKPDLTTTTAVRLLLNQAGDVEEALELLGQYDLHGSMGMMVHFALADASGRSVVAEYIDNKMVVTETPVVTNFYLAEGEKYGIGTSQSHERYEILMARLEEQDVFTAEDVRDALSSVSKRNFGEFESTEWSIVLNQADMEARYYHREDYTRHYTFSMP</sequence>
<proteinExistence type="inferred from homology"/>
<evidence type="ECO:0000313" key="4">
    <source>
        <dbReference type="EMBL" id="HJB07909.1"/>
    </source>
</evidence>
<reference evidence="4" key="1">
    <citation type="journal article" date="2021" name="PeerJ">
        <title>Extensive microbial diversity within the chicken gut microbiome revealed by metagenomics and culture.</title>
        <authorList>
            <person name="Gilroy R."/>
            <person name="Ravi A."/>
            <person name="Getino M."/>
            <person name="Pursley I."/>
            <person name="Horton D.L."/>
            <person name="Alikhan N.F."/>
            <person name="Baker D."/>
            <person name="Gharbi K."/>
            <person name="Hall N."/>
            <person name="Watson M."/>
            <person name="Adriaenssens E.M."/>
            <person name="Foster-Nyarko E."/>
            <person name="Jarju S."/>
            <person name="Secka A."/>
            <person name="Antonio M."/>
            <person name="Oren A."/>
            <person name="Chaudhuri R.R."/>
            <person name="La Ragione R."/>
            <person name="Hildebrand F."/>
            <person name="Pallen M.J."/>
        </authorList>
    </citation>
    <scope>NUCLEOTIDE SEQUENCE</scope>
    <source>
        <strain evidence="4">CHK188-4685</strain>
    </source>
</reference>
<evidence type="ECO:0000313" key="5">
    <source>
        <dbReference type="Proteomes" id="UP000886804"/>
    </source>
</evidence>
<keyword evidence="2 4" id="KW-0378">Hydrolase</keyword>
<dbReference type="AlphaFoldDB" id="A0A9D2RL25"/>
<dbReference type="SUPFAM" id="SSF56235">
    <property type="entry name" value="N-terminal nucleophile aminohydrolases (Ntn hydrolases)"/>
    <property type="match status" value="1"/>
</dbReference>
<dbReference type="Pfam" id="PF02275">
    <property type="entry name" value="CBAH"/>
    <property type="match status" value="1"/>
</dbReference>
<dbReference type="Proteomes" id="UP000886804">
    <property type="component" value="Unassembled WGS sequence"/>
</dbReference>
<organism evidence="4 5">
    <name type="scientific">Candidatus Enterocloster faecavium</name>
    <dbReference type="NCBI Taxonomy" id="2838560"/>
    <lineage>
        <taxon>Bacteria</taxon>
        <taxon>Bacillati</taxon>
        <taxon>Bacillota</taxon>
        <taxon>Clostridia</taxon>
        <taxon>Lachnospirales</taxon>
        <taxon>Lachnospiraceae</taxon>
        <taxon>Enterocloster</taxon>
    </lineage>
</organism>
<evidence type="ECO:0000259" key="3">
    <source>
        <dbReference type="Pfam" id="PF02275"/>
    </source>
</evidence>
<dbReference type="EMBL" id="DWYS01000101">
    <property type="protein sequence ID" value="HJB07909.1"/>
    <property type="molecule type" value="Genomic_DNA"/>
</dbReference>
<dbReference type="PANTHER" id="PTHR35527">
    <property type="entry name" value="CHOLOYLGLYCINE HYDROLASE"/>
    <property type="match status" value="1"/>
</dbReference>
<name>A0A9D2RL25_9FIRM</name>
<feature type="domain" description="Choloylglycine hydrolase/NAAA C-terminal" evidence="3">
    <location>
        <begin position="94"/>
        <end position="265"/>
    </location>
</feature>
<evidence type="ECO:0000256" key="1">
    <source>
        <dbReference type="ARBA" id="ARBA00006625"/>
    </source>
</evidence>
<comment type="similarity">
    <text evidence="1">Belongs to the peptidase C59 family.</text>
</comment>
<dbReference type="PROSITE" id="PS51257">
    <property type="entry name" value="PROKAR_LIPOPROTEIN"/>
    <property type="match status" value="1"/>
</dbReference>
<dbReference type="InterPro" id="IPR029132">
    <property type="entry name" value="CBAH/NAAA_C"/>
</dbReference>